<proteinExistence type="inferred from homology"/>
<evidence type="ECO:0000256" key="2">
    <source>
        <dbReference type="ARBA" id="ARBA00007635"/>
    </source>
</evidence>
<feature type="transmembrane region" description="Helical" evidence="6">
    <location>
        <begin position="135"/>
        <end position="155"/>
    </location>
</feature>
<evidence type="ECO:0000256" key="5">
    <source>
        <dbReference type="ARBA" id="ARBA00023136"/>
    </source>
</evidence>
<evidence type="ECO:0000259" key="7">
    <source>
        <dbReference type="Pfam" id="PF00892"/>
    </source>
</evidence>
<feature type="domain" description="EamA" evidence="7">
    <location>
        <begin position="191"/>
        <end position="329"/>
    </location>
</feature>
<feature type="transmembrane region" description="Helical" evidence="6">
    <location>
        <begin position="41"/>
        <end position="62"/>
    </location>
</feature>
<feature type="transmembrane region" description="Helical" evidence="6">
    <location>
        <begin position="74"/>
        <end position="98"/>
    </location>
</feature>
<feature type="transmembrane region" description="Helical" evidence="6">
    <location>
        <begin position="257"/>
        <end position="278"/>
    </location>
</feature>
<evidence type="ECO:0000313" key="8">
    <source>
        <dbReference type="EMBL" id="KMZ56696.1"/>
    </source>
</evidence>
<name>A0A0K9NIW5_ZOSMR</name>
<dbReference type="InterPro" id="IPR030184">
    <property type="entry name" value="WAT1-related"/>
</dbReference>
<feature type="domain" description="EamA" evidence="7">
    <location>
        <begin position="13"/>
        <end position="143"/>
    </location>
</feature>
<feature type="transmembrane region" description="Helical" evidence="6">
    <location>
        <begin position="104"/>
        <end position="123"/>
    </location>
</feature>
<dbReference type="SUPFAM" id="SSF103481">
    <property type="entry name" value="Multidrug resistance efflux transporter EmrE"/>
    <property type="match status" value="2"/>
</dbReference>
<feature type="transmembrane region" description="Helical" evidence="6">
    <location>
        <begin position="189"/>
        <end position="209"/>
    </location>
</feature>
<dbReference type="OMA" id="QLCYAGF"/>
<dbReference type="PANTHER" id="PTHR31218">
    <property type="entry name" value="WAT1-RELATED PROTEIN"/>
    <property type="match status" value="1"/>
</dbReference>
<keyword evidence="9" id="KW-1185">Reference proteome</keyword>
<dbReference type="GO" id="GO:0005886">
    <property type="term" value="C:plasma membrane"/>
    <property type="evidence" value="ECO:0000318"/>
    <property type="project" value="GO_Central"/>
</dbReference>
<reference evidence="9" key="1">
    <citation type="journal article" date="2016" name="Nature">
        <title>The genome of the seagrass Zostera marina reveals angiosperm adaptation to the sea.</title>
        <authorList>
            <person name="Olsen J.L."/>
            <person name="Rouze P."/>
            <person name="Verhelst B."/>
            <person name="Lin Y.-C."/>
            <person name="Bayer T."/>
            <person name="Collen J."/>
            <person name="Dattolo E."/>
            <person name="De Paoli E."/>
            <person name="Dittami S."/>
            <person name="Maumus F."/>
            <person name="Michel G."/>
            <person name="Kersting A."/>
            <person name="Lauritano C."/>
            <person name="Lohaus R."/>
            <person name="Toepel M."/>
            <person name="Tonon T."/>
            <person name="Vanneste K."/>
            <person name="Amirebrahimi M."/>
            <person name="Brakel J."/>
            <person name="Bostroem C."/>
            <person name="Chovatia M."/>
            <person name="Grimwood J."/>
            <person name="Jenkins J.W."/>
            <person name="Jueterbock A."/>
            <person name="Mraz A."/>
            <person name="Stam W.T."/>
            <person name="Tice H."/>
            <person name="Bornberg-Bauer E."/>
            <person name="Green P.J."/>
            <person name="Pearson G.A."/>
            <person name="Procaccini G."/>
            <person name="Duarte C.M."/>
            <person name="Schmutz J."/>
            <person name="Reusch T.B.H."/>
            <person name="Van de Peer Y."/>
        </authorList>
    </citation>
    <scope>NUCLEOTIDE SEQUENCE [LARGE SCALE GENOMIC DNA]</scope>
    <source>
        <strain evidence="9">cv. Finnish</strain>
    </source>
</reference>
<protein>
    <recommendedName>
        <fullName evidence="6">WAT1-related protein</fullName>
    </recommendedName>
</protein>
<evidence type="ECO:0000256" key="1">
    <source>
        <dbReference type="ARBA" id="ARBA00004141"/>
    </source>
</evidence>
<feature type="transmembrane region" description="Helical" evidence="6">
    <location>
        <begin position="311"/>
        <end position="329"/>
    </location>
</feature>
<dbReference type="OrthoDB" id="1728340at2759"/>
<comment type="caution">
    <text evidence="8">The sequence shown here is derived from an EMBL/GenBank/DDBJ whole genome shotgun (WGS) entry which is preliminary data.</text>
</comment>
<comment type="subcellular location">
    <subcellularLocation>
        <location evidence="1 6">Membrane</location>
        <topology evidence="1 6">Multi-pass membrane protein</topology>
    </subcellularLocation>
</comment>
<keyword evidence="5 6" id="KW-0472">Membrane</keyword>
<organism evidence="8 9">
    <name type="scientific">Zostera marina</name>
    <name type="common">Eelgrass</name>
    <dbReference type="NCBI Taxonomy" id="29655"/>
    <lineage>
        <taxon>Eukaryota</taxon>
        <taxon>Viridiplantae</taxon>
        <taxon>Streptophyta</taxon>
        <taxon>Embryophyta</taxon>
        <taxon>Tracheophyta</taxon>
        <taxon>Spermatophyta</taxon>
        <taxon>Magnoliopsida</taxon>
        <taxon>Liliopsida</taxon>
        <taxon>Zosteraceae</taxon>
        <taxon>Zostera</taxon>
    </lineage>
</organism>
<evidence type="ECO:0000256" key="6">
    <source>
        <dbReference type="RuleBase" id="RU363077"/>
    </source>
</evidence>
<feature type="transmembrane region" description="Helical" evidence="6">
    <location>
        <begin position="221"/>
        <end position="242"/>
    </location>
</feature>
<dbReference type="Pfam" id="PF00892">
    <property type="entry name" value="EamA"/>
    <property type="match status" value="2"/>
</dbReference>
<keyword evidence="3 6" id="KW-0812">Transmembrane</keyword>
<evidence type="ECO:0000256" key="4">
    <source>
        <dbReference type="ARBA" id="ARBA00022989"/>
    </source>
</evidence>
<evidence type="ECO:0000313" key="9">
    <source>
        <dbReference type="Proteomes" id="UP000036987"/>
    </source>
</evidence>
<dbReference type="InterPro" id="IPR037185">
    <property type="entry name" value="EmrE-like"/>
</dbReference>
<accession>A0A0K9NIW5</accession>
<dbReference type="Proteomes" id="UP000036987">
    <property type="component" value="Unassembled WGS sequence"/>
</dbReference>
<feature type="transmembrane region" description="Helical" evidence="6">
    <location>
        <begin position="12"/>
        <end position="29"/>
    </location>
</feature>
<comment type="similarity">
    <text evidence="2 6">Belongs to the drug/metabolite transporter (DMT) superfamily. Plant drug/metabolite exporter (P-DME) (TC 2.A.7.4) family.</text>
</comment>
<dbReference type="AlphaFoldDB" id="A0A0K9NIW5"/>
<evidence type="ECO:0000256" key="3">
    <source>
        <dbReference type="ARBA" id="ARBA00022692"/>
    </source>
</evidence>
<gene>
    <name evidence="8" type="ORF">ZOSMA_92G00570</name>
</gene>
<feature type="transmembrane region" description="Helical" evidence="6">
    <location>
        <begin position="285"/>
        <end position="305"/>
    </location>
</feature>
<dbReference type="InterPro" id="IPR000620">
    <property type="entry name" value="EamA_dom"/>
</dbReference>
<sequence length="360" mass="39411">MREKFGSGKLKLLIGVLLLQCCYGGFHIVSRTALNMGVSKLVFLLYRNVLAFILLAPFAYFLEKNDRPPLSFSLLSQFFVLALIGITANQGFYLVGLYHLSPTFASAIQNSVPAITFAMAAALRIEKVSVTDKYGLAKVVGTLASISGATVITFLKGPALLNSKNPFGFLSSSAPTVVTDLETSEIENWTLGCLYILGNCLAWSGWMVLQVPVLKKYPARLSLTAFTCLFGIIQFMVISLFVERDIEVWKISSAGEFLTMLYAGLVASGISFSLQIWCIDRGGPLFVAVFQPVQTVIVAIMASLILGDQLYSGGLIGAVIIMVGLYFVLWGKSNENRKTNIQEMEEEDLTRNLLAEENEC</sequence>
<keyword evidence="4 6" id="KW-1133">Transmembrane helix</keyword>
<dbReference type="EMBL" id="LFYR01002147">
    <property type="protein sequence ID" value="KMZ56696.1"/>
    <property type="molecule type" value="Genomic_DNA"/>
</dbReference>
<dbReference type="GO" id="GO:0022857">
    <property type="term" value="F:transmembrane transporter activity"/>
    <property type="evidence" value="ECO:0007669"/>
    <property type="project" value="InterPro"/>
</dbReference>